<accession>A0A8J4AYY8</accession>
<feature type="compositionally biased region" description="Basic residues" evidence="1">
    <location>
        <begin position="616"/>
        <end position="628"/>
    </location>
</feature>
<feature type="compositionally biased region" description="Low complexity" evidence="1">
    <location>
        <begin position="40"/>
        <end position="71"/>
    </location>
</feature>
<proteinExistence type="predicted"/>
<name>A0A8J4AYY8_9CHLO</name>
<comment type="caution">
    <text evidence="2">The sequence shown here is derived from an EMBL/GenBank/DDBJ whole genome shotgun (WGS) entry which is preliminary data.</text>
</comment>
<feature type="region of interest" description="Disordered" evidence="1">
    <location>
        <begin position="1"/>
        <end position="71"/>
    </location>
</feature>
<dbReference type="EMBL" id="BNCO01000009">
    <property type="protein sequence ID" value="GIL50580.1"/>
    <property type="molecule type" value="Genomic_DNA"/>
</dbReference>
<feature type="compositionally biased region" description="Gly residues" evidence="1">
    <location>
        <begin position="370"/>
        <end position="541"/>
    </location>
</feature>
<feature type="compositionally biased region" description="Basic and acidic residues" evidence="1">
    <location>
        <begin position="629"/>
        <end position="638"/>
    </location>
</feature>
<feature type="compositionally biased region" description="Pro residues" evidence="1">
    <location>
        <begin position="659"/>
        <end position="674"/>
    </location>
</feature>
<protein>
    <submittedName>
        <fullName evidence="2">Uncharacterized protein</fullName>
    </submittedName>
</protein>
<reference evidence="2" key="1">
    <citation type="journal article" date="2021" name="Proc. Natl. Acad. Sci. U.S.A.">
        <title>Three genomes in the algal genus Volvox reveal the fate of a haploid sex-determining region after a transition to homothallism.</title>
        <authorList>
            <person name="Yamamoto K."/>
            <person name="Hamaji T."/>
            <person name="Kawai-Toyooka H."/>
            <person name="Matsuzaki R."/>
            <person name="Takahashi F."/>
            <person name="Nishimura Y."/>
            <person name="Kawachi M."/>
            <person name="Noguchi H."/>
            <person name="Minakuchi Y."/>
            <person name="Umen J.G."/>
            <person name="Toyoda A."/>
            <person name="Nozaki H."/>
        </authorList>
    </citation>
    <scope>NUCLEOTIDE SEQUENCE</scope>
    <source>
        <strain evidence="2">NIES-3780</strain>
    </source>
</reference>
<keyword evidence="3" id="KW-1185">Reference proteome</keyword>
<feature type="compositionally biased region" description="Polar residues" evidence="1">
    <location>
        <begin position="1"/>
        <end position="35"/>
    </location>
</feature>
<feature type="compositionally biased region" description="Low complexity" evidence="1">
    <location>
        <begin position="339"/>
        <end position="349"/>
    </location>
</feature>
<evidence type="ECO:0000256" key="1">
    <source>
        <dbReference type="SAM" id="MobiDB-lite"/>
    </source>
</evidence>
<dbReference type="PANTHER" id="PTHR31385:SF1">
    <property type="entry name" value="PUTATIVE (DUF220)-RELATED"/>
    <property type="match status" value="1"/>
</dbReference>
<dbReference type="Proteomes" id="UP000747399">
    <property type="component" value="Unassembled WGS sequence"/>
</dbReference>
<feature type="region of interest" description="Disordered" evidence="1">
    <location>
        <begin position="361"/>
        <end position="541"/>
    </location>
</feature>
<dbReference type="AlphaFoldDB" id="A0A8J4AYY8"/>
<gene>
    <name evidence="2" type="ORF">Vafri_6725</name>
</gene>
<evidence type="ECO:0000313" key="3">
    <source>
        <dbReference type="Proteomes" id="UP000747399"/>
    </source>
</evidence>
<sequence>MVSTDASEILTSTAPIQPSERQAVTAPSESVSQGQGCPDVSIAAVSAARRPSASASAGSRGPRLQAPAIPPAEIRIAPGQRGSGFMATAELRALFPVPPSVVFSLLTNPGKEMAFQHVLELCDRVEVTGLAEGSGNGDPRVRVFEETQVGETSVLWHHAKFRNRIRLEEDASDPRVLVQRLKLLHGDTMSRFDGSWVISPAQAPLQVAAEADVDEDELQLIDSEGGGGEECGGESADEEVVEVGAATATAATATDVAATGGVDGDTGEGLIDADTPSIHVEDGWEDVGKLINQTAALAPTAVPGTVARDVGCSPSDTSGSATQPAPGVEPGEGANGCAASSTAITTETESSEILLTTTEGGGVASISDGVGQGSSGDGGDGRSSGGGVTDGVGQGSSGDGGDGRSSGGGVTDGVGQGSSGDGGDGRSGGGGGTDGVGQGSRGDGGDGRSGGGGGTDGVGQGSRGDGGDGRSGGGGVTDGVGQGSRGDGGDGRSGGGGVTDGVGQGSRGDGGDGRSGGGGVTDGVGQGSSGDGGDGRSGGGGGTDGGGWCLAVLKHGLSPKGVPALLRPMIGRMVRAATEASLCKLHEDLSELVKKVLQGASVDEAMAAARDEHRAHYQRQHGRRHRAKENKVRQHAQKEQQQQQQQRGKKGKQKQDLLLPPPPPPPPPSSPPPPQDRHQQQLPAAAGGEDDTSDGFSVMEATASVALVAHPRDVSVGSASVMAGSEMAVGKQPMMRNPVTGELVHRWVP</sequence>
<dbReference type="PANTHER" id="PTHR31385">
    <property type="entry name" value="PUTATIVE (DUF220)-RELATED"/>
    <property type="match status" value="1"/>
</dbReference>
<feature type="region of interest" description="Disordered" evidence="1">
    <location>
        <begin position="609"/>
        <end position="698"/>
    </location>
</feature>
<feature type="region of interest" description="Disordered" evidence="1">
    <location>
        <begin position="307"/>
        <end position="349"/>
    </location>
</feature>
<feature type="compositionally biased region" description="Polar residues" evidence="1">
    <location>
        <begin position="314"/>
        <end position="323"/>
    </location>
</feature>
<organism evidence="2 3">
    <name type="scientific">Volvox africanus</name>
    <dbReference type="NCBI Taxonomy" id="51714"/>
    <lineage>
        <taxon>Eukaryota</taxon>
        <taxon>Viridiplantae</taxon>
        <taxon>Chlorophyta</taxon>
        <taxon>core chlorophytes</taxon>
        <taxon>Chlorophyceae</taxon>
        <taxon>CS clade</taxon>
        <taxon>Chlamydomonadales</taxon>
        <taxon>Volvocaceae</taxon>
        <taxon>Volvox</taxon>
    </lineage>
</organism>
<evidence type="ECO:0000313" key="2">
    <source>
        <dbReference type="EMBL" id="GIL50580.1"/>
    </source>
</evidence>